<evidence type="ECO:0000256" key="7">
    <source>
        <dbReference type="ARBA" id="ARBA00022692"/>
    </source>
</evidence>
<keyword evidence="7" id="KW-0812">Transmembrane</keyword>
<evidence type="ECO:0000256" key="2">
    <source>
        <dbReference type="ARBA" id="ARBA00004323"/>
    </source>
</evidence>
<comment type="similarity">
    <text evidence="4 15">Belongs to the glycosyltransferase 31 family.</text>
</comment>
<evidence type="ECO:0000256" key="8">
    <source>
        <dbReference type="ARBA" id="ARBA00022824"/>
    </source>
</evidence>
<dbReference type="OrthoDB" id="1158011at2759"/>
<keyword evidence="8" id="KW-0256">Endoplasmic reticulum</keyword>
<dbReference type="GO" id="GO:0000139">
    <property type="term" value="C:Golgi membrane"/>
    <property type="evidence" value="ECO:0007669"/>
    <property type="project" value="UniProtKB-SubCell"/>
</dbReference>
<organism evidence="16 17">
    <name type="scientific">Ladona fulva</name>
    <name type="common">Scarce chaser dragonfly</name>
    <name type="synonym">Libellula fulva</name>
    <dbReference type="NCBI Taxonomy" id="123851"/>
    <lineage>
        <taxon>Eukaryota</taxon>
        <taxon>Metazoa</taxon>
        <taxon>Ecdysozoa</taxon>
        <taxon>Arthropoda</taxon>
        <taxon>Hexapoda</taxon>
        <taxon>Insecta</taxon>
        <taxon>Pterygota</taxon>
        <taxon>Palaeoptera</taxon>
        <taxon>Odonata</taxon>
        <taxon>Epiprocta</taxon>
        <taxon>Anisoptera</taxon>
        <taxon>Libelluloidea</taxon>
        <taxon>Libellulidae</taxon>
        <taxon>Ladona</taxon>
    </lineage>
</organism>
<accession>A0A8K0KS32</accession>
<dbReference type="GO" id="GO:0006493">
    <property type="term" value="P:protein O-linked glycosylation"/>
    <property type="evidence" value="ECO:0007669"/>
    <property type="project" value="TreeGrafter"/>
</dbReference>
<evidence type="ECO:0000256" key="9">
    <source>
        <dbReference type="ARBA" id="ARBA00022968"/>
    </source>
</evidence>
<keyword evidence="5 15" id="KW-0328">Glycosyltransferase</keyword>
<evidence type="ECO:0000313" key="16">
    <source>
        <dbReference type="EMBL" id="KAG8239444.1"/>
    </source>
</evidence>
<reference evidence="16" key="1">
    <citation type="submission" date="2013-04" db="EMBL/GenBank/DDBJ databases">
        <authorList>
            <person name="Qu J."/>
            <person name="Murali S.C."/>
            <person name="Bandaranaike D."/>
            <person name="Bellair M."/>
            <person name="Blankenburg K."/>
            <person name="Chao H."/>
            <person name="Dinh H."/>
            <person name="Doddapaneni H."/>
            <person name="Downs B."/>
            <person name="Dugan-Rocha S."/>
            <person name="Elkadiri S."/>
            <person name="Gnanaolivu R.D."/>
            <person name="Hernandez B."/>
            <person name="Javaid M."/>
            <person name="Jayaseelan J.C."/>
            <person name="Lee S."/>
            <person name="Li M."/>
            <person name="Ming W."/>
            <person name="Munidasa M."/>
            <person name="Muniz J."/>
            <person name="Nguyen L."/>
            <person name="Ongeri F."/>
            <person name="Osuji N."/>
            <person name="Pu L.-L."/>
            <person name="Puazo M."/>
            <person name="Qu C."/>
            <person name="Quiroz J."/>
            <person name="Raj R."/>
            <person name="Weissenberger G."/>
            <person name="Xin Y."/>
            <person name="Zou X."/>
            <person name="Han Y."/>
            <person name="Richards S."/>
            <person name="Worley K."/>
            <person name="Muzny D."/>
            <person name="Gibbs R."/>
        </authorList>
    </citation>
    <scope>NUCLEOTIDE SEQUENCE</scope>
    <source>
        <strain evidence="16">Sampled in the wild</strain>
    </source>
</reference>
<evidence type="ECO:0000256" key="15">
    <source>
        <dbReference type="RuleBase" id="RU363063"/>
    </source>
</evidence>
<dbReference type="GO" id="GO:0008194">
    <property type="term" value="F:UDP-glycosyltransferase activity"/>
    <property type="evidence" value="ECO:0007669"/>
    <property type="project" value="TreeGrafter"/>
</dbReference>
<dbReference type="Gene3D" id="3.90.550.50">
    <property type="match status" value="1"/>
</dbReference>
<dbReference type="PANTHER" id="PTHR11214:SF219">
    <property type="entry name" value="UDP-GALNAC:BETA-1,3-N-ACETYLGALACTOSAMINYLTRANSFERASE 2"/>
    <property type="match status" value="1"/>
</dbReference>
<comment type="caution">
    <text evidence="16">The sequence shown here is derived from an EMBL/GenBank/DDBJ whole genome shotgun (WGS) entry which is preliminary data.</text>
</comment>
<sequence length="247" mass="28998">MKLKMKEHDALSIFILELEDLQSHLVSKPKRLSEWRKKIIDQKYMLAEEANERKDILLVKTVDVYRNLPDKLLYFMRWASRRKKFSYILKTDDDTFIDLKKVDKSMHFAHMATSYLVDNAYYNWWWSSFRVGWPVESFGKWREDDYRSATYPPFPCGAGYVLSKDLVQFIVENSMRLHRYQGEDVSLGIWLAGLMPKTSASGPRCIWSCTANETAICSNLCNRPQLTVNEMYATWVSYKKCGNMCGC</sequence>
<dbReference type="AlphaFoldDB" id="A0A8K0KS32"/>
<keyword evidence="6" id="KW-0808">Transferase</keyword>
<evidence type="ECO:0000256" key="4">
    <source>
        <dbReference type="ARBA" id="ARBA00008661"/>
    </source>
</evidence>
<reference evidence="16" key="2">
    <citation type="submission" date="2017-10" db="EMBL/GenBank/DDBJ databases">
        <title>Ladona fulva Genome sequencing and assembly.</title>
        <authorList>
            <person name="Murali S."/>
            <person name="Richards S."/>
            <person name="Bandaranaike D."/>
            <person name="Bellair M."/>
            <person name="Blankenburg K."/>
            <person name="Chao H."/>
            <person name="Dinh H."/>
            <person name="Doddapaneni H."/>
            <person name="Dugan-Rocha S."/>
            <person name="Elkadiri S."/>
            <person name="Gnanaolivu R."/>
            <person name="Hernandez B."/>
            <person name="Skinner E."/>
            <person name="Javaid M."/>
            <person name="Lee S."/>
            <person name="Li M."/>
            <person name="Ming W."/>
            <person name="Munidasa M."/>
            <person name="Muniz J."/>
            <person name="Nguyen L."/>
            <person name="Hughes D."/>
            <person name="Osuji N."/>
            <person name="Pu L.-L."/>
            <person name="Puazo M."/>
            <person name="Qu C."/>
            <person name="Quiroz J."/>
            <person name="Raj R."/>
            <person name="Weissenberger G."/>
            <person name="Xin Y."/>
            <person name="Zou X."/>
            <person name="Han Y."/>
            <person name="Worley K."/>
            <person name="Muzny D."/>
            <person name="Gibbs R."/>
        </authorList>
    </citation>
    <scope>NUCLEOTIDE SEQUENCE</scope>
    <source>
        <strain evidence="16">Sampled in the wild</strain>
    </source>
</reference>
<dbReference type="PANTHER" id="PTHR11214">
    <property type="entry name" value="BETA-1,3-N-ACETYLGLUCOSAMINYLTRANSFERASE"/>
    <property type="match status" value="1"/>
</dbReference>
<dbReference type="Pfam" id="PF01762">
    <property type="entry name" value="Galactosyl_T"/>
    <property type="match status" value="1"/>
</dbReference>
<evidence type="ECO:0000256" key="6">
    <source>
        <dbReference type="ARBA" id="ARBA00022679"/>
    </source>
</evidence>
<dbReference type="Proteomes" id="UP000792457">
    <property type="component" value="Unassembled WGS sequence"/>
</dbReference>
<evidence type="ECO:0000256" key="5">
    <source>
        <dbReference type="ARBA" id="ARBA00022676"/>
    </source>
</evidence>
<evidence type="ECO:0000256" key="10">
    <source>
        <dbReference type="ARBA" id="ARBA00022989"/>
    </source>
</evidence>
<evidence type="ECO:0000256" key="1">
    <source>
        <dbReference type="ARBA" id="ARBA00004240"/>
    </source>
</evidence>
<evidence type="ECO:0000256" key="12">
    <source>
        <dbReference type="ARBA" id="ARBA00023136"/>
    </source>
</evidence>
<keyword evidence="12" id="KW-0472">Membrane</keyword>
<keyword evidence="9" id="KW-0735">Signal-anchor</keyword>
<evidence type="ECO:0000256" key="11">
    <source>
        <dbReference type="ARBA" id="ARBA00023034"/>
    </source>
</evidence>
<dbReference type="InterPro" id="IPR002659">
    <property type="entry name" value="Glyco_trans_31"/>
</dbReference>
<protein>
    <recommendedName>
        <fullName evidence="15">Hexosyltransferase</fullName>
        <ecNumber evidence="15">2.4.1.-</ecNumber>
    </recommendedName>
</protein>
<dbReference type="GO" id="GO:0005783">
    <property type="term" value="C:endoplasmic reticulum"/>
    <property type="evidence" value="ECO:0007669"/>
    <property type="project" value="UniProtKB-SubCell"/>
</dbReference>
<evidence type="ECO:0000256" key="14">
    <source>
        <dbReference type="ARBA" id="ARBA00047667"/>
    </source>
</evidence>
<comment type="catalytic activity">
    <reaction evidence="14">
        <text>3-O-(N-acetyl-beta-D-glucosaminyl-(1-&gt;4)-alpha-D-mannosyl)-L-threonyl-[protein] + UDP-N-acetyl-alpha-D-galactosamine = 3-O-[beta-D-GalNAc-(1-&gt;3)-beta-D-GlcNAc-(1-&gt;4)-alpha-D-Man]-L-Thr-[protein] + UDP + H(+)</text>
        <dbReference type="Rhea" id="RHEA:37667"/>
        <dbReference type="Rhea" id="RHEA-COMP:13308"/>
        <dbReference type="Rhea" id="RHEA-COMP:13618"/>
        <dbReference type="ChEBI" id="CHEBI:15378"/>
        <dbReference type="ChEBI" id="CHEBI:58223"/>
        <dbReference type="ChEBI" id="CHEBI:67138"/>
        <dbReference type="ChEBI" id="CHEBI:136709"/>
        <dbReference type="ChEBI" id="CHEBI:137540"/>
        <dbReference type="EC" id="2.4.1.313"/>
    </reaction>
</comment>
<dbReference type="EC" id="2.4.1.-" evidence="15"/>
<gene>
    <name evidence="16" type="ORF">J437_LFUL019180</name>
</gene>
<dbReference type="GO" id="GO:0016758">
    <property type="term" value="F:hexosyltransferase activity"/>
    <property type="evidence" value="ECO:0007669"/>
    <property type="project" value="InterPro"/>
</dbReference>
<keyword evidence="11 15" id="KW-0333">Golgi apparatus</keyword>
<evidence type="ECO:0000256" key="3">
    <source>
        <dbReference type="ARBA" id="ARBA00004922"/>
    </source>
</evidence>
<proteinExistence type="inferred from homology"/>
<keyword evidence="17" id="KW-1185">Reference proteome</keyword>
<keyword evidence="13" id="KW-0325">Glycoprotein</keyword>
<comment type="subcellular location">
    <subcellularLocation>
        <location evidence="1">Endoplasmic reticulum</location>
    </subcellularLocation>
    <subcellularLocation>
        <location evidence="2 15">Golgi apparatus membrane</location>
        <topology evidence="2 15">Single-pass type II membrane protein</topology>
    </subcellularLocation>
</comment>
<comment type="pathway">
    <text evidence="3">Protein modification; protein glycosylation.</text>
</comment>
<dbReference type="EMBL" id="KZ309652">
    <property type="protein sequence ID" value="KAG8239444.1"/>
    <property type="molecule type" value="Genomic_DNA"/>
</dbReference>
<name>A0A8K0KS32_LADFU</name>
<evidence type="ECO:0000313" key="17">
    <source>
        <dbReference type="Proteomes" id="UP000792457"/>
    </source>
</evidence>
<keyword evidence="10" id="KW-1133">Transmembrane helix</keyword>
<evidence type="ECO:0000256" key="13">
    <source>
        <dbReference type="ARBA" id="ARBA00023180"/>
    </source>
</evidence>